<proteinExistence type="predicted"/>
<reference evidence="1 2" key="1">
    <citation type="submission" date="2018-11" db="EMBL/GenBank/DDBJ databases">
        <title>Gemmobacter sp. nov., YIM 102744-1 draft genome.</title>
        <authorList>
            <person name="Li G."/>
            <person name="Jiang Y."/>
        </authorList>
    </citation>
    <scope>NUCLEOTIDE SEQUENCE [LARGE SCALE GENOMIC DNA]</scope>
    <source>
        <strain evidence="1 2">YIM 102744-1</strain>
    </source>
</reference>
<evidence type="ECO:0000313" key="1">
    <source>
        <dbReference type="EMBL" id="RRH70045.1"/>
    </source>
</evidence>
<dbReference type="EMBL" id="RRAZ01000038">
    <property type="protein sequence ID" value="RRH70045.1"/>
    <property type="molecule type" value="Genomic_DNA"/>
</dbReference>
<evidence type="ECO:0000313" key="2">
    <source>
        <dbReference type="Proteomes" id="UP000282125"/>
    </source>
</evidence>
<organism evidence="1 2">
    <name type="scientific">Falsigemmobacter faecalis</name>
    <dbReference type="NCBI Taxonomy" id="2488730"/>
    <lineage>
        <taxon>Bacteria</taxon>
        <taxon>Pseudomonadati</taxon>
        <taxon>Pseudomonadota</taxon>
        <taxon>Alphaproteobacteria</taxon>
        <taxon>Rhodobacterales</taxon>
        <taxon>Paracoccaceae</taxon>
        <taxon>Falsigemmobacter</taxon>
    </lineage>
</organism>
<gene>
    <name evidence="1" type="ORF">EG244_17705</name>
</gene>
<protein>
    <submittedName>
        <fullName evidence="1">Uncharacterized protein</fullName>
    </submittedName>
</protein>
<name>A0A3P3D6P5_9RHOB</name>
<dbReference type="Proteomes" id="UP000282125">
    <property type="component" value="Unassembled WGS sequence"/>
</dbReference>
<dbReference type="OrthoDB" id="7865318at2"/>
<comment type="caution">
    <text evidence="1">The sequence shown here is derived from an EMBL/GenBank/DDBJ whole genome shotgun (WGS) entry which is preliminary data.</text>
</comment>
<accession>A0A3P3D6P5</accession>
<dbReference type="RefSeq" id="WP_124966506.1">
    <property type="nucleotide sequence ID" value="NZ_RRAZ01000038.1"/>
</dbReference>
<keyword evidence="2" id="KW-1185">Reference proteome</keyword>
<dbReference type="AlphaFoldDB" id="A0A3P3D6P5"/>
<sequence>MRLYQDATGGSPAYLAGHPVGFLLDANGPLFSSELVKDPQFQSGGADWLPGAAWTLTTGLASMALTSVYDPLSQMMTLEPGASYWVEIDVVSAVGTVLVAFRSSSAVRSNTAGLPASGRFSCLMTVQAGGADRFTIARSNAEASCVISRVSIRRVMGRIAAQATALSRPTLARHPKGGRRNLLPNTTFRDWSSAFVSRVDEGNNIFRMVENTTLNEHNFSTAAIAAPPEGTRITATVDLKMGTRKFAQVFMFRSMSPFLSVASVVVNLETGIITSTAAGNGEIIPLGDGWYRVTCWGETTFPEVVRLRVAMREVAATATYQGDGVSHIFMRLPQVEIGEGTPQQVVMDANDITEPGVPDVWHLYNDGGDSLPVTLPAGTYEIASVTPLGAVSYASVTSDGVTGTDLLRLERMADQHIRPGAYTPAEKAELERYWRQEYAA</sequence>